<dbReference type="AlphaFoldDB" id="A0A7T6Z6Z0"/>
<evidence type="ECO:0000259" key="5">
    <source>
        <dbReference type="PROSITE" id="PS51935"/>
    </source>
</evidence>
<evidence type="ECO:0000256" key="3">
    <source>
        <dbReference type="ARBA" id="ARBA00022801"/>
    </source>
</evidence>
<dbReference type="EMBL" id="CP054705">
    <property type="protein sequence ID" value="QQK78148.1"/>
    <property type="molecule type" value="Genomic_DNA"/>
</dbReference>
<keyword evidence="2" id="KW-0645">Protease</keyword>
<reference evidence="6 7" key="1">
    <citation type="submission" date="2020-06" db="EMBL/GenBank/DDBJ databases">
        <title>Genomic analysis of Salicibibacter sp. NKC5-3.</title>
        <authorList>
            <person name="Oh Y.J."/>
        </authorList>
    </citation>
    <scope>NUCLEOTIDE SEQUENCE [LARGE SCALE GENOMIC DNA]</scope>
    <source>
        <strain evidence="6 7">NKC5-3</strain>
    </source>
</reference>
<evidence type="ECO:0000313" key="7">
    <source>
        <dbReference type="Proteomes" id="UP000595823"/>
    </source>
</evidence>
<dbReference type="KEGG" id="scia:HUG15_02355"/>
<keyword evidence="3" id="KW-0378">Hydrolase</keyword>
<dbReference type="PANTHER" id="PTHR47053">
    <property type="entry name" value="MUREIN DD-ENDOPEPTIDASE MEPH-RELATED"/>
    <property type="match status" value="1"/>
</dbReference>
<dbReference type="Pfam" id="PF00877">
    <property type="entry name" value="NLPC_P60"/>
    <property type="match status" value="1"/>
</dbReference>
<proteinExistence type="inferred from homology"/>
<evidence type="ECO:0000313" key="6">
    <source>
        <dbReference type="EMBL" id="QQK78148.1"/>
    </source>
</evidence>
<name>A0A7T6Z6Z0_9BACI</name>
<dbReference type="Proteomes" id="UP000595823">
    <property type="component" value="Chromosome"/>
</dbReference>
<dbReference type="PROSITE" id="PS51935">
    <property type="entry name" value="NLPC_P60"/>
    <property type="match status" value="1"/>
</dbReference>
<dbReference type="InterPro" id="IPR038765">
    <property type="entry name" value="Papain-like_cys_pep_sf"/>
</dbReference>
<feature type="domain" description="NlpC/P60" evidence="5">
    <location>
        <begin position="18"/>
        <end position="149"/>
    </location>
</feature>
<keyword evidence="4" id="KW-0788">Thiol protease</keyword>
<dbReference type="SUPFAM" id="SSF54001">
    <property type="entry name" value="Cysteine proteinases"/>
    <property type="match status" value="1"/>
</dbReference>
<dbReference type="Gene3D" id="3.90.1720.10">
    <property type="entry name" value="endopeptidase domain like (from Nostoc punctiforme)"/>
    <property type="match status" value="1"/>
</dbReference>
<dbReference type="PANTHER" id="PTHR47053:SF1">
    <property type="entry name" value="MUREIN DD-ENDOPEPTIDASE MEPH-RELATED"/>
    <property type="match status" value="1"/>
</dbReference>
<accession>A0A7T6Z6Z0</accession>
<dbReference type="InterPro" id="IPR051202">
    <property type="entry name" value="Peptidase_C40"/>
</dbReference>
<comment type="similarity">
    <text evidence="1">Belongs to the peptidase C40 family.</text>
</comment>
<dbReference type="InterPro" id="IPR000064">
    <property type="entry name" value="NLP_P60_dom"/>
</dbReference>
<evidence type="ECO:0000256" key="2">
    <source>
        <dbReference type="ARBA" id="ARBA00022670"/>
    </source>
</evidence>
<sequence length="150" mass="16198">MGYMDTYTDGDGGVEAVAGDIPDVVEVGEQWIGNSEYDFGGGRNEVEQAAGIFDCSSFVHWAFEEMGVQLGSLGSVTTDTLYEEGQSVDPDDMQPGDMVFFNTYKYNGHVGIYAGDGQFIGAQSSTGVAYESLEYGYWGQTFNGNVQRIG</sequence>
<evidence type="ECO:0000256" key="4">
    <source>
        <dbReference type="ARBA" id="ARBA00022807"/>
    </source>
</evidence>
<protein>
    <submittedName>
        <fullName evidence="6">C40 family peptidase</fullName>
    </submittedName>
</protein>
<organism evidence="6 7">
    <name type="scientific">Salicibibacter cibarius</name>
    <dbReference type="NCBI Taxonomy" id="2743000"/>
    <lineage>
        <taxon>Bacteria</taxon>
        <taxon>Bacillati</taxon>
        <taxon>Bacillota</taxon>
        <taxon>Bacilli</taxon>
        <taxon>Bacillales</taxon>
        <taxon>Bacillaceae</taxon>
        <taxon>Salicibibacter</taxon>
    </lineage>
</organism>
<gene>
    <name evidence="6" type="ORF">HUG15_02355</name>
</gene>
<dbReference type="GO" id="GO:0008234">
    <property type="term" value="F:cysteine-type peptidase activity"/>
    <property type="evidence" value="ECO:0007669"/>
    <property type="project" value="UniProtKB-KW"/>
</dbReference>
<dbReference type="GO" id="GO:0006508">
    <property type="term" value="P:proteolysis"/>
    <property type="evidence" value="ECO:0007669"/>
    <property type="project" value="UniProtKB-KW"/>
</dbReference>
<evidence type="ECO:0000256" key="1">
    <source>
        <dbReference type="ARBA" id="ARBA00007074"/>
    </source>
</evidence>
<keyword evidence="7" id="KW-1185">Reference proteome</keyword>